<organism evidence="2">
    <name type="scientific">Pseudomonas sp. WC2401</name>
    <dbReference type="NCBI Taxonomy" id="3234143"/>
    <lineage>
        <taxon>Bacteria</taxon>
        <taxon>Pseudomonadati</taxon>
        <taxon>Pseudomonadota</taxon>
        <taxon>Gammaproteobacteria</taxon>
        <taxon>Pseudomonadales</taxon>
        <taxon>Pseudomonadaceae</taxon>
        <taxon>Pseudomonas</taxon>
    </lineage>
</organism>
<dbReference type="Pfam" id="PF01844">
    <property type="entry name" value="HNH"/>
    <property type="match status" value="1"/>
</dbReference>
<dbReference type="GO" id="GO:0003676">
    <property type="term" value="F:nucleic acid binding"/>
    <property type="evidence" value="ECO:0007669"/>
    <property type="project" value="InterPro"/>
</dbReference>
<accession>A0AB39WY55</accession>
<dbReference type="AlphaFoldDB" id="A0AB39WY55"/>
<protein>
    <submittedName>
        <fullName evidence="2">HNH endonuclease</fullName>
    </submittedName>
</protein>
<evidence type="ECO:0000313" key="2">
    <source>
        <dbReference type="EMBL" id="XDV05402.1"/>
    </source>
</evidence>
<dbReference type="InterPro" id="IPR002711">
    <property type="entry name" value="HNH"/>
</dbReference>
<dbReference type="EMBL" id="CP165623">
    <property type="protein sequence ID" value="XDV05402.1"/>
    <property type="molecule type" value="Genomic_DNA"/>
</dbReference>
<sequence>MKSLCVDGDEENHLQKLIDLIKSKDMDGGEAWSAFSAPAASKTFKRGEADSRTFDFSPVERATYKNVRQRVQNHLFNKCAGSCAYCRRPVGHYGWAWHIEHVLPKSKHSSLTFSLDNLTVGCVHCNQWKGARIDRYLVGKILPIINPSLPGFIYSAHLTYVQISTDSLSFAKYSHCSPEGAKTYKELSFEMLERSYAINGMHPPLASLHEKIERAIGVGLSAVEGQGLAELLFELKQSIYKLN</sequence>
<proteinExistence type="predicted"/>
<gene>
    <name evidence="2" type="ORF">AB3G35_20405</name>
</gene>
<keyword evidence="2" id="KW-0378">Hydrolase</keyword>
<name>A0AB39WY55_9PSED</name>
<dbReference type="InterPro" id="IPR003615">
    <property type="entry name" value="HNH_nuc"/>
</dbReference>
<feature type="domain" description="HNH" evidence="1">
    <location>
        <begin position="83"/>
        <end position="132"/>
    </location>
</feature>
<dbReference type="RefSeq" id="WP_122702852.1">
    <property type="nucleotide sequence ID" value="NZ_CP165623.1"/>
</dbReference>
<dbReference type="GO" id="GO:0004519">
    <property type="term" value="F:endonuclease activity"/>
    <property type="evidence" value="ECO:0007669"/>
    <property type="project" value="UniProtKB-KW"/>
</dbReference>
<reference evidence="2" key="1">
    <citation type="submission" date="2024-07" db="EMBL/GenBank/DDBJ databases">
        <authorList>
            <person name="Biller S.J."/>
        </authorList>
    </citation>
    <scope>NUCLEOTIDE SEQUENCE</scope>
    <source>
        <strain evidence="2">WC2401</strain>
    </source>
</reference>
<keyword evidence="2" id="KW-0255">Endonuclease</keyword>
<keyword evidence="2" id="KW-0540">Nuclease</keyword>
<dbReference type="CDD" id="cd00085">
    <property type="entry name" value="HNHc"/>
    <property type="match status" value="1"/>
</dbReference>
<evidence type="ECO:0000259" key="1">
    <source>
        <dbReference type="Pfam" id="PF01844"/>
    </source>
</evidence>
<dbReference type="Gene3D" id="1.10.30.50">
    <property type="match status" value="1"/>
</dbReference>
<dbReference type="GO" id="GO:0008270">
    <property type="term" value="F:zinc ion binding"/>
    <property type="evidence" value="ECO:0007669"/>
    <property type="project" value="InterPro"/>
</dbReference>